<evidence type="ECO:0000256" key="1">
    <source>
        <dbReference type="SAM" id="MobiDB-lite"/>
    </source>
</evidence>
<evidence type="ECO:0000313" key="4">
    <source>
        <dbReference type="Proteomes" id="UP000277671"/>
    </source>
</evidence>
<proteinExistence type="predicted"/>
<comment type="caution">
    <text evidence="3">The sequence shown here is derived from an EMBL/GenBank/DDBJ whole genome shotgun (WGS) entry which is preliminary data.</text>
</comment>
<feature type="chain" id="PRO_5019849480" evidence="2">
    <location>
        <begin position="19"/>
        <end position="168"/>
    </location>
</feature>
<sequence length="168" mass="16079">MIAGVLLAALAPAGCGSASEGGGRATPPPNSSPSDVGATAVVPTTPAATSAAPTAAPTAADGTTYAACRDGNCEVAVSEPVEIRLRGSGVLAVRKVLPDGVDFDMTLASGASSNGTLKGNCTLTFTDGGGGSSCSAGPVGPPKPRSGTTALQLVSVTDGVIILRLVTG</sequence>
<keyword evidence="4" id="KW-1185">Reference proteome</keyword>
<dbReference type="EMBL" id="RBKT01000001">
    <property type="protein sequence ID" value="RKR92944.1"/>
    <property type="molecule type" value="Genomic_DNA"/>
</dbReference>
<feature type="region of interest" description="Disordered" evidence="1">
    <location>
        <begin position="17"/>
        <end position="40"/>
    </location>
</feature>
<feature type="signal peptide" evidence="2">
    <location>
        <begin position="1"/>
        <end position="18"/>
    </location>
</feature>
<reference evidence="3 4" key="1">
    <citation type="submission" date="2018-10" db="EMBL/GenBank/DDBJ databases">
        <title>Sequencing the genomes of 1000 actinobacteria strains.</title>
        <authorList>
            <person name="Klenk H.-P."/>
        </authorList>
    </citation>
    <scope>NUCLEOTIDE SEQUENCE [LARGE SCALE GENOMIC DNA]</scope>
    <source>
        <strain evidence="3 4">DSM 45175</strain>
    </source>
</reference>
<evidence type="ECO:0000313" key="3">
    <source>
        <dbReference type="EMBL" id="RKR92944.1"/>
    </source>
</evidence>
<dbReference type="AlphaFoldDB" id="A0A495JXF1"/>
<gene>
    <name evidence="3" type="ORF">BDK92_7433</name>
</gene>
<organism evidence="3 4">
    <name type="scientific">Micromonospora pisi</name>
    <dbReference type="NCBI Taxonomy" id="589240"/>
    <lineage>
        <taxon>Bacteria</taxon>
        <taxon>Bacillati</taxon>
        <taxon>Actinomycetota</taxon>
        <taxon>Actinomycetes</taxon>
        <taxon>Micromonosporales</taxon>
        <taxon>Micromonosporaceae</taxon>
        <taxon>Micromonospora</taxon>
    </lineage>
</organism>
<keyword evidence="2" id="KW-0732">Signal</keyword>
<accession>A0A495JXF1</accession>
<name>A0A495JXF1_9ACTN</name>
<evidence type="ECO:0000256" key="2">
    <source>
        <dbReference type="SAM" id="SignalP"/>
    </source>
</evidence>
<protein>
    <submittedName>
        <fullName evidence="3">Uncharacterized protein</fullName>
    </submittedName>
</protein>
<dbReference type="Proteomes" id="UP000277671">
    <property type="component" value="Unassembled WGS sequence"/>
</dbReference>